<feature type="compositionally biased region" description="Pro residues" evidence="1">
    <location>
        <begin position="114"/>
        <end position="124"/>
    </location>
</feature>
<reference evidence="3" key="1">
    <citation type="submission" date="2021-02" db="EMBL/GenBank/DDBJ databases">
        <authorList>
            <person name="Nieuwenhuis M."/>
            <person name="Van De Peppel L.J.J."/>
        </authorList>
    </citation>
    <scope>NUCLEOTIDE SEQUENCE</scope>
    <source>
        <strain evidence="3">D49</strain>
    </source>
</reference>
<gene>
    <name evidence="3" type="ORF">H0H81_004138</name>
</gene>
<dbReference type="OrthoDB" id="341353at2759"/>
<proteinExistence type="predicted"/>
<organism evidence="3 4">
    <name type="scientific">Sphagnurus paluster</name>
    <dbReference type="NCBI Taxonomy" id="117069"/>
    <lineage>
        <taxon>Eukaryota</taxon>
        <taxon>Fungi</taxon>
        <taxon>Dikarya</taxon>
        <taxon>Basidiomycota</taxon>
        <taxon>Agaricomycotina</taxon>
        <taxon>Agaricomycetes</taxon>
        <taxon>Agaricomycetidae</taxon>
        <taxon>Agaricales</taxon>
        <taxon>Tricholomatineae</taxon>
        <taxon>Lyophyllaceae</taxon>
        <taxon>Sphagnurus</taxon>
    </lineage>
</organism>
<name>A0A9P7K797_9AGAR</name>
<sequence length="199" mass="22229">MEIPTFVLGISILYPQLRNNVVFAVTFFMTRISLHIYLTIAYLFADNRAHATGGSFVPAMLLTGILPLHVMWFVGCIKGFIKRAKQPAHPPVTTTTTTTSNTNVTISRPSTPSFEPPSRNPSPAPSRLRVRLSHRRQSFEKVFRSLRVDFLESPSLKRLGVSTYIPRRETVFEYVGLGGRDERANEPVPVTVTGVETAL</sequence>
<keyword evidence="2" id="KW-0812">Transmembrane</keyword>
<evidence type="ECO:0000313" key="3">
    <source>
        <dbReference type="EMBL" id="KAG5637561.1"/>
    </source>
</evidence>
<keyword evidence="2" id="KW-1133">Transmembrane helix</keyword>
<reference evidence="3" key="2">
    <citation type="submission" date="2021-10" db="EMBL/GenBank/DDBJ databases">
        <title>Phylogenomics reveals ancestral predisposition of the termite-cultivated fungus Termitomyces towards a domesticated lifestyle.</title>
        <authorList>
            <person name="Auxier B."/>
            <person name="Grum-Grzhimaylo A."/>
            <person name="Cardenas M.E."/>
            <person name="Lodge J.D."/>
            <person name="Laessoe T."/>
            <person name="Pedersen O."/>
            <person name="Smith M.E."/>
            <person name="Kuyper T.W."/>
            <person name="Franco-Molano E.A."/>
            <person name="Baroni T.J."/>
            <person name="Aanen D.K."/>
        </authorList>
    </citation>
    <scope>NUCLEOTIDE SEQUENCE</scope>
    <source>
        <strain evidence="3">D49</strain>
    </source>
</reference>
<feature type="region of interest" description="Disordered" evidence="1">
    <location>
        <begin position="87"/>
        <end position="129"/>
    </location>
</feature>
<accession>A0A9P7K797</accession>
<protein>
    <recommendedName>
        <fullName evidence="5">TLC domain-containing protein</fullName>
    </recommendedName>
</protein>
<dbReference type="AlphaFoldDB" id="A0A9P7K797"/>
<evidence type="ECO:0000256" key="1">
    <source>
        <dbReference type="SAM" id="MobiDB-lite"/>
    </source>
</evidence>
<evidence type="ECO:0000313" key="4">
    <source>
        <dbReference type="Proteomes" id="UP000717328"/>
    </source>
</evidence>
<evidence type="ECO:0000256" key="2">
    <source>
        <dbReference type="SAM" id="Phobius"/>
    </source>
</evidence>
<keyword evidence="2" id="KW-0472">Membrane</keyword>
<keyword evidence="4" id="KW-1185">Reference proteome</keyword>
<feature type="transmembrane region" description="Helical" evidence="2">
    <location>
        <begin position="21"/>
        <end position="44"/>
    </location>
</feature>
<evidence type="ECO:0008006" key="5">
    <source>
        <dbReference type="Google" id="ProtNLM"/>
    </source>
</evidence>
<dbReference type="Proteomes" id="UP000717328">
    <property type="component" value="Unassembled WGS sequence"/>
</dbReference>
<feature type="transmembrane region" description="Helical" evidence="2">
    <location>
        <begin position="56"/>
        <end position="77"/>
    </location>
</feature>
<dbReference type="EMBL" id="JABCKI010005820">
    <property type="protein sequence ID" value="KAG5637561.1"/>
    <property type="molecule type" value="Genomic_DNA"/>
</dbReference>
<comment type="caution">
    <text evidence="3">The sequence shown here is derived from an EMBL/GenBank/DDBJ whole genome shotgun (WGS) entry which is preliminary data.</text>
</comment>
<feature type="compositionally biased region" description="Low complexity" evidence="1">
    <location>
        <begin position="92"/>
        <end position="105"/>
    </location>
</feature>